<accession>A0A0C9ZMX3</accession>
<evidence type="ECO:0000313" key="2">
    <source>
        <dbReference type="Proteomes" id="UP000054018"/>
    </source>
</evidence>
<proteinExistence type="predicted"/>
<dbReference type="Proteomes" id="UP000054018">
    <property type="component" value="Unassembled WGS sequence"/>
</dbReference>
<sequence>MLPSQAWSKESLWNGRARVSDTLPTKTRRLSRRSSHHSSRVATEWLKTQFKCGRVARSFMQFLEGSAHNVV</sequence>
<evidence type="ECO:0000313" key="1">
    <source>
        <dbReference type="EMBL" id="KIK23732.1"/>
    </source>
</evidence>
<dbReference type="EMBL" id="KN833723">
    <property type="protein sequence ID" value="KIK23732.1"/>
    <property type="molecule type" value="Genomic_DNA"/>
</dbReference>
<reference evidence="1 2" key="1">
    <citation type="submission" date="2014-04" db="EMBL/GenBank/DDBJ databases">
        <authorList>
            <consortium name="DOE Joint Genome Institute"/>
            <person name="Kuo A."/>
            <person name="Kohler A."/>
            <person name="Costa M.D."/>
            <person name="Nagy L.G."/>
            <person name="Floudas D."/>
            <person name="Copeland A."/>
            <person name="Barry K.W."/>
            <person name="Cichocki N."/>
            <person name="Veneault-Fourrey C."/>
            <person name="LaButti K."/>
            <person name="Lindquist E.A."/>
            <person name="Lipzen A."/>
            <person name="Lundell T."/>
            <person name="Morin E."/>
            <person name="Murat C."/>
            <person name="Sun H."/>
            <person name="Tunlid A."/>
            <person name="Henrissat B."/>
            <person name="Grigoriev I.V."/>
            <person name="Hibbett D.S."/>
            <person name="Martin F."/>
            <person name="Nordberg H.P."/>
            <person name="Cantor M.N."/>
            <person name="Hua S.X."/>
        </authorList>
    </citation>
    <scope>NUCLEOTIDE SEQUENCE [LARGE SCALE GENOMIC DNA]</scope>
    <source>
        <strain evidence="1 2">441</strain>
    </source>
</reference>
<reference evidence="2" key="2">
    <citation type="submission" date="2015-01" db="EMBL/GenBank/DDBJ databases">
        <title>Evolutionary Origins and Diversification of the Mycorrhizal Mutualists.</title>
        <authorList>
            <consortium name="DOE Joint Genome Institute"/>
            <consortium name="Mycorrhizal Genomics Consortium"/>
            <person name="Kohler A."/>
            <person name="Kuo A."/>
            <person name="Nagy L.G."/>
            <person name="Floudas D."/>
            <person name="Copeland A."/>
            <person name="Barry K.W."/>
            <person name="Cichocki N."/>
            <person name="Veneault-Fourrey C."/>
            <person name="LaButti K."/>
            <person name="Lindquist E.A."/>
            <person name="Lipzen A."/>
            <person name="Lundell T."/>
            <person name="Morin E."/>
            <person name="Murat C."/>
            <person name="Riley R."/>
            <person name="Ohm R."/>
            <person name="Sun H."/>
            <person name="Tunlid A."/>
            <person name="Henrissat B."/>
            <person name="Grigoriev I.V."/>
            <person name="Hibbett D.S."/>
            <person name="Martin F."/>
        </authorList>
    </citation>
    <scope>NUCLEOTIDE SEQUENCE [LARGE SCALE GENOMIC DNA]</scope>
    <source>
        <strain evidence="2">441</strain>
    </source>
</reference>
<dbReference type="AlphaFoldDB" id="A0A0C9ZMX3"/>
<protein>
    <submittedName>
        <fullName evidence="1">Uncharacterized protein</fullName>
    </submittedName>
</protein>
<dbReference type="HOGENOM" id="CLU_2740999_0_0_1"/>
<gene>
    <name evidence="1" type="ORF">PISMIDRAFT_678979</name>
</gene>
<organism evidence="1 2">
    <name type="scientific">Pisolithus microcarpus 441</name>
    <dbReference type="NCBI Taxonomy" id="765257"/>
    <lineage>
        <taxon>Eukaryota</taxon>
        <taxon>Fungi</taxon>
        <taxon>Dikarya</taxon>
        <taxon>Basidiomycota</taxon>
        <taxon>Agaricomycotina</taxon>
        <taxon>Agaricomycetes</taxon>
        <taxon>Agaricomycetidae</taxon>
        <taxon>Boletales</taxon>
        <taxon>Sclerodermatineae</taxon>
        <taxon>Pisolithaceae</taxon>
        <taxon>Pisolithus</taxon>
    </lineage>
</organism>
<name>A0A0C9ZMX3_9AGAM</name>
<keyword evidence="2" id="KW-1185">Reference proteome</keyword>